<dbReference type="EMBL" id="VTEV01000001">
    <property type="protein sequence ID" value="TYS70863.1"/>
    <property type="molecule type" value="Genomic_DNA"/>
</dbReference>
<dbReference type="Gene3D" id="1.20.58.60">
    <property type="match status" value="1"/>
</dbReference>
<reference evidence="9 10" key="1">
    <citation type="submission" date="2019-08" db="EMBL/GenBank/DDBJ databases">
        <title>Bacillus genomes from the desert of Cuatro Cienegas, Coahuila.</title>
        <authorList>
            <person name="Olmedo-Alvarez G."/>
        </authorList>
    </citation>
    <scope>NUCLEOTIDE SEQUENCE [LARGE SCALE GENOMIC DNA]</scope>
    <source>
        <strain evidence="9 10">CH28_1T</strain>
    </source>
</reference>
<evidence type="ECO:0000313" key="10">
    <source>
        <dbReference type="Proteomes" id="UP000322524"/>
    </source>
</evidence>
<keyword evidence="6 8" id="KW-0472">Membrane</keyword>
<evidence type="ECO:0000256" key="1">
    <source>
        <dbReference type="ARBA" id="ARBA00004651"/>
    </source>
</evidence>
<dbReference type="AlphaFoldDB" id="A0A5D4T5L4"/>
<keyword evidence="5 8" id="KW-1133">Transmembrane helix</keyword>
<evidence type="ECO:0000256" key="6">
    <source>
        <dbReference type="ARBA" id="ARBA00023136"/>
    </source>
</evidence>
<dbReference type="OrthoDB" id="4974788at2"/>
<feature type="transmembrane region" description="Helical" evidence="8">
    <location>
        <begin position="868"/>
        <end position="893"/>
    </location>
</feature>
<gene>
    <name evidence="9" type="primary">esaA</name>
    <name evidence="9" type="ORF">FZC76_02910</name>
</gene>
<feature type="region of interest" description="Disordered" evidence="7">
    <location>
        <begin position="362"/>
        <end position="402"/>
    </location>
</feature>
<evidence type="ECO:0000256" key="4">
    <source>
        <dbReference type="ARBA" id="ARBA00022692"/>
    </source>
</evidence>
<dbReference type="GO" id="GO:0005886">
    <property type="term" value="C:plasma membrane"/>
    <property type="evidence" value="ECO:0007669"/>
    <property type="project" value="UniProtKB-SubCell"/>
</dbReference>
<sequence>MTGKTTYIIKMVLVILLILVTPAVFFGSVGENPMEVKRTASRVIAVVNEDTGMEKDDKALEFGKEISSIFEEDSKYEWTVIGRSAAVNGLKDSKYDAVVYIPSNFSTNIMTYESNQPQKANFEYTVQDQLNVIDREKVLREIEKATGKVNSRISTLYWTYVSQDLENVRAHFDTILQKEIDFQNAMLAFYKPTSLNLASEIERQRSMLENLQSTVATVSQEAPGRENTVQQFEDNLTSFVDFVDQFKEYQDNQQLVLQELQDESMGSIQLLATTQPSRNAQVQDYLSQEGTEINSGLESINSSMDSNNTALSELSELRKSEVDRQTGDMQAFFEQQEKIALSQKNADLSELEGTIENLKVELEKEGKKEPGKPEEPNPAVTTSSNSEGNDDQSEVEVPENRNFENEIKELNAIATDMNIMKKDIDNLEEIVPEEVMSVLSPLESLSSRISAVEASLKGVEDEIPLLKIIEQLEAEKQALEEEIVGYLEQISELEEVIESLKGDKESLSNNLQTVINEIEKQEEEILNLIQTGERKARLEAIFKQEINNNNTKDFLNYHASLVQYEQTLNRNIDEDVESLLEDIQTILNVSDPEQEGWNSITAALPSTMEQMQALQDNFSVFMEEYRANIEEQQTAIMNDISSLEESANKVMEQVQLFANNEPTPTNGNDGNTVVTRQQTISQELLTLNEIVTSVGESQANIVSYTTQLQTNVENVQNDADTLNAKWAANVDATRMYRDDIFNVLGNAYVDGQKNGPVYEHLSNPLQISGDAASGKEDNRIPPVVVLAIILISSLLIGYFSHYFNSAPMLVQGSMFILLNIIVGLIISLYGLNIYPLAEDRAIQWSIFTILLLTAASAVVLAGFSMGKLVGWIASVGLVIFFISPFLTLTAPNINYEDPMSRVYMSIQYGSSSLFMTAVITLIVILLLLLVLPQLVKLFKSSNDKKNEDEAYEG</sequence>
<feature type="transmembrane region" description="Helical" evidence="8">
    <location>
        <begin position="913"/>
        <end position="935"/>
    </location>
</feature>
<dbReference type="InterPro" id="IPR051449">
    <property type="entry name" value="ABC-2_transporter_component"/>
</dbReference>
<dbReference type="PANTHER" id="PTHR30294:SF29">
    <property type="entry name" value="MULTIDRUG ABC TRANSPORTER PERMEASE YBHS-RELATED"/>
    <property type="match status" value="1"/>
</dbReference>
<keyword evidence="3" id="KW-1003">Cell membrane</keyword>
<proteinExistence type="inferred from homology"/>
<organism evidence="9 10">
    <name type="scientific">Sutcliffiella horikoshii</name>
    <dbReference type="NCBI Taxonomy" id="79883"/>
    <lineage>
        <taxon>Bacteria</taxon>
        <taxon>Bacillati</taxon>
        <taxon>Bacillota</taxon>
        <taxon>Bacilli</taxon>
        <taxon>Bacillales</taxon>
        <taxon>Bacillaceae</taxon>
        <taxon>Sutcliffiella</taxon>
    </lineage>
</organism>
<feature type="transmembrane region" description="Helical" evidence="8">
    <location>
        <begin position="7"/>
        <end position="29"/>
    </location>
</feature>
<evidence type="ECO:0000256" key="5">
    <source>
        <dbReference type="ARBA" id="ARBA00022989"/>
    </source>
</evidence>
<feature type="compositionally biased region" description="Basic and acidic residues" evidence="7">
    <location>
        <begin position="362"/>
        <end position="375"/>
    </location>
</feature>
<dbReference type="RefSeq" id="WP_148986765.1">
    <property type="nucleotide sequence ID" value="NZ_VTEV01000001.1"/>
</dbReference>
<name>A0A5D4T5L4_9BACI</name>
<dbReference type="InterPro" id="IPR023838">
    <property type="entry name" value="T7SS_EsaA"/>
</dbReference>
<dbReference type="Gene3D" id="3.40.1710.10">
    <property type="entry name" value="abc type-2 transporter like domain"/>
    <property type="match status" value="1"/>
</dbReference>
<dbReference type="NCBIfam" id="TIGR03929">
    <property type="entry name" value="T7_esaA_Nterm"/>
    <property type="match status" value="1"/>
</dbReference>
<dbReference type="PANTHER" id="PTHR30294">
    <property type="entry name" value="MEMBRANE COMPONENT OF ABC TRANSPORTER YHHJ-RELATED"/>
    <property type="match status" value="1"/>
</dbReference>
<evidence type="ECO:0000256" key="2">
    <source>
        <dbReference type="ARBA" id="ARBA00008338"/>
    </source>
</evidence>
<keyword evidence="4 8" id="KW-0812">Transmembrane</keyword>
<comment type="subcellular location">
    <subcellularLocation>
        <location evidence="1">Cell membrane</location>
        <topology evidence="1">Multi-pass membrane protein</topology>
    </subcellularLocation>
</comment>
<protein>
    <submittedName>
        <fullName evidence="9">Type VII secretion protein EsaA</fullName>
    </submittedName>
</protein>
<feature type="compositionally biased region" description="Acidic residues" evidence="7">
    <location>
        <begin position="388"/>
        <end position="397"/>
    </location>
</feature>
<dbReference type="Proteomes" id="UP000322524">
    <property type="component" value="Unassembled WGS sequence"/>
</dbReference>
<comment type="caution">
    <text evidence="9">The sequence shown here is derived from an EMBL/GenBank/DDBJ whole genome shotgun (WGS) entry which is preliminary data.</text>
</comment>
<comment type="similarity">
    <text evidence="2">Belongs to the EsaA family.</text>
</comment>
<feature type="transmembrane region" description="Helical" evidence="8">
    <location>
        <begin position="783"/>
        <end position="803"/>
    </location>
</feature>
<evidence type="ECO:0000256" key="3">
    <source>
        <dbReference type="ARBA" id="ARBA00022475"/>
    </source>
</evidence>
<feature type="transmembrane region" description="Helical" evidence="8">
    <location>
        <begin position="841"/>
        <end position="861"/>
    </location>
</feature>
<evidence type="ECO:0000313" key="9">
    <source>
        <dbReference type="EMBL" id="TYS70863.1"/>
    </source>
</evidence>
<feature type="transmembrane region" description="Helical" evidence="8">
    <location>
        <begin position="815"/>
        <end position="835"/>
    </location>
</feature>
<evidence type="ECO:0000256" key="8">
    <source>
        <dbReference type="SAM" id="Phobius"/>
    </source>
</evidence>
<evidence type="ECO:0000256" key="7">
    <source>
        <dbReference type="SAM" id="MobiDB-lite"/>
    </source>
</evidence>
<accession>A0A5D4T5L4</accession>